<dbReference type="SUPFAM" id="SSF46689">
    <property type="entry name" value="Homeodomain-like"/>
    <property type="match status" value="1"/>
</dbReference>
<organism evidence="2 3">
    <name type="scientific">Massilimicrobiota timonensis</name>
    <dbReference type="NCBI Taxonomy" id="1776392"/>
    <lineage>
        <taxon>Bacteria</taxon>
        <taxon>Bacillati</taxon>
        <taxon>Bacillota</taxon>
        <taxon>Erysipelotrichia</taxon>
        <taxon>Erysipelotrichales</taxon>
        <taxon>Erysipelotrichaceae</taxon>
        <taxon>Massilimicrobiota</taxon>
    </lineage>
</organism>
<dbReference type="PROSITE" id="PS50994">
    <property type="entry name" value="INTEGRASE"/>
    <property type="match status" value="1"/>
</dbReference>
<dbReference type="InterPro" id="IPR047797">
    <property type="entry name" value="ISNCY_transpos"/>
</dbReference>
<dbReference type="Proteomes" id="UP000195305">
    <property type="component" value="Unassembled WGS sequence"/>
</dbReference>
<dbReference type="AlphaFoldDB" id="A0A1Y4T0S4"/>
<proteinExistence type="predicted"/>
<reference evidence="2 3" key="1">
    <citation type="journal article" date="2018" name="BMC Genomics">
        <title>Whole genome sequencing and function prediction of 133 gut anaerobes isolated from chicken caecum in pure cultures.</title>
        <authorList>
            <person name="Medvecky M."/>
            <person name="Cejkova D."/>
            <person name="Polansky O."/>
            <person name="Karasova D."/>
            <person name="Kubasova T."/>
            <person name="Cizek A."/>
            <person name="Rychlik I."/>
        </authorList>
    </citation>
    <scope>NUCLEOTIDE SEQUENCE [LARGE SCALE GENOMIC DNA]</scope>
    <source>
        <strain evidence="2 3">An13</strain>
    </source>
</reference>
<dbReference type="InterPro" id="IPR001584">
    <property type="entry name" value="Integrase_cat-core"/>
</dbReference>
<dbReference type="OrthoDB" id="9794201at2"/>
<comment type="caution">
    <text evidence="2">The sequence shown here is derived from an EMBL/GenBank/DDBJ whole genome shotgun (WGS) entry which is preliminary data.</text>
</comment>
<dbReference type="InterPro" id="IPR012337">
    <property type="entry name" value="RNaseH-like_sf"/>
</dbReference>
<evidence type="ECO:0000259" key="1">
    <source>
        <dbReference type="PROSITE" id="PS50994"/>
    </source>
</evidence>
<dbReference type="GO" id="GO:0003676">
    <property type="term" value="F:nucleic acid binding"/>
    <property type="evidence" value="ECO:0007669"/>
    <property type="project" value="InterPro"/>
</dbReference>
<dbReference type="InterPro" id="IPR036397">
    <property type="entry name" value="RNaseH_sf"/>
</dbReference>
<name>A0A1Y4T0S4_9FIRM</name>
<evidence type="ECO:0000313" key="2">
    <source>
        <dbReference type="EMBL" id="OUQ35798.1"/>
    </source>
</evidence>
<feature type="domain" description="Integrase catalytic" evidence="1">
    <location>
        <begin position="158"/>
        <end position="343"/>
    </location>
</feature>
<dbReference type="SUPFAM" id="SSF53098">
    <property type="entry name" value="Ribonuclease H-like"/>
    <property type="match status" value="1"/>
</dbReference>
<dbReference type="InterPro" id="IPR009057">
    <property type="entry name" value="Homeodomain-like_sf"/>
</dbReference>
<dbReference type="PANTHER" id="PTHR35004:SF7">
    <property type="entry name" value="INTEGRASE PROTEIN"/>
    <property type="match status" value="1"/>
</dbReference>
<keyword evidence="3" id="KW-1185">Reference proteome</keyword>
<dbReference type="Gene3D" id="3.30.420.10">
    <property type="entry name" value="Ribonuclease H-like superfamily/Ribonuclease H"/>
    <property type="match status" value="1"/>
</dbReference>
<dbReference type="PANTHER" id="PTHR35004">
    <property type="entry name" value="TRANSPOSASE RV3428C-RELATED"/>
    <property type="match status" value="1"/>
</dbReference>
<gene>
    <name evidence="2" type="ORF">B5E75_03130</name>
</gene>
<dbReference type="EMBL" id="NFLJ01000006">
    <property type="protein sequence ID" value="OUQ35798.1"/>
    <property type="molecule type" value="Genomic_DNA"/>
</dbReference>
<dbReference type="GO" id="GO:0015074">
    <property type="term" value="P:DNA integration"/>
    <property type="evidence" value="ECO:0007669"/>
    <property type="project" value="InterPro"/>
</dbReference>
<accession>A0A1Y4T0S4</accession>
<evidence type="ECO:0000313" key="3">
    <source>
        <dbReference type="Proteomes" id="UP000195305"/>
    </source>
</evidence>
<protein>
    <submittedName>
        <fullName evidence="2">Transposase</fullName>
    </submittedName>
</protein>
<sequence length="458" mass="53412">MNEENKYLIIKKLVETNGNKNRAAIKLGCTVRTVNRLILKYKKYGKAAFIHGNRGRAPATTIPLDIKNRIIKLYIDHYCDTNFTHFCEIIYDDFNVKISDTTLNKWLRDENIISPKARKKTKKILKDSLKAQLKMTRSKKSQNDIKEAISIIDSKNAHPRRPRCKYMGEMIQMDASSFEWIDGHIWHLHLAVDDATGEVVGAYFDTQETLNGYYNVFYQILTNYGIPAMFYTDRRTVFEYKKKNNAFDDDDTFTQFSYACHNLGVDIRTTSIAQAKGRIERMNQTFQSRLPVELRRAHITDIESANKFLKSYLKKFNDMFALHLNTTKSVFETQPSIEKINRTLAVLSPRKIDSGHSIRFQNRLYLPVTENGTSVYLKNRTDCMVIEAFDGNLYVNVLDHIYIMQEIPKHELYSKEFDEVKKEARPKKKYIPPIDHPWKQASYLNFLAKQKHRSGANV</sequence>
<dbReference type="NCBIfam" id="NF033594">
    <property type="entry name" value="transpos_ISNCY_2"/>
    <property type="match status" value="1"/>
</dbReference>